<feature type="compositionally biased region" description="Basic residues" evidence="5">
    <location>
        <begin position="28"/>
        <end position="41"/>
    </location>
</feature>
<dbReference type="PROSITE" id="PS50977">
    <property type="entry name" value="HTH_TETR_2"/>
    <property type="match status" value="2"/>
</dbReference>
<dbReference type="Gene3D" id="1.10.10.60">
    <property type="entry name" value="Homeodomain-like"/>
    <property type="match status" value="2"/>
</dbReference>
<organism evidence="7 8">
    <name type="scientific">Sphingopyxis panaciterrulae</name>
    <dbReference type="NCBI Taxonomy" id="462372"/>
    <lineage>
        <taxon>Bacteria</taxon>
        <taxon>Pseudomonadati</taxon>
        <taxon>Pseudomonadota</taxon>
        <taxon>Alphaproteobacteria</taxon>
        <taxon>Sphingomonadales</taxon>
        <taxon>Sphingomonadaceae</taxon>
        <taxon>Sphingopyxis</taxon>
    </lineage>
</organism>
<proteinExistence type="predicted"/>
<dbReference type="InterPro" id="IPR050109">
    <property type="entry name" value="HTH-type_TetR-like_transc_reg"/>
</dbReference>
<keyword evidence="2 4" id="KW-0238">DNA-binding</keyword>
<feature type="DNA-binding region" description="H-T-H motif" evidence="4">
    <location>
        <begin position="63"/>
        <end position="82"/>
    </location>
</feature>
<dbReference type="PRINTS" id="PR00455">
    <property type="entry name" value="HTHTETR"/>
</dbReference>
<evidence type="ECO:0000256" key="3">
    <source>
        <dbReference type="ARBA" id="ARBA00023163"/>
    </source>
</evidence>
<evidence type="ECO:0000313" key="8">
    <source>
        <dbReference type="Proteomes" id="UP000537161"/>
    </source>
</evidence>
<dbReference type="RefSeq" id="WP_184095184.1">
    <property type="nucleotide sequence ID" value="NZ_JACIJH010000001.1"/>
</dbReference>
<keyword evidence="8" id="KW-1185">Reference proteome</keyword>
<accession>A0A7W9B318</accession>
<evidence type="ECO:0000313" key="7">
    <source>
        <dbReference type="EMBL" id="MBB5705308.1"/>
    </source>
</evidence>
<dbReference type="Pfam" id="PF17932">
    <property type="entry name" value="TetR_C_24"/>
    <property type="match status" value="2"/>
</dbReference>
<evidence type="ECO:0000256" key="2">
    <source>
        <dbReference type="ARBA" id="ARBA00023125"/>
    </source>
</evidence>
<keyword evidence="1" id="KW-0805">Transcription regulation</keyword>
<feature type="domain" description="HTH tetR-type" evidence="6">
    <location>
        <begin position="40"/>
        <end position="100"/>
    </location>
</feature>
<dbReference type="GO" id="GO:0000976">
    <property type="term" value="F:transcription cis-regulatory region binding"/>
    <property type="evidence" value="ECO:0007669"/>
    <property type="project" value="TreeGrafter"/>
</dbReference>
<dbReference type="SUPFAM" id="SSF46689">
    <property type="entry name" value="Homeodomain-like"/>
    <property type="match status" value="2"/>
</dbReference>
<gene>
    <name evidence="7" type="ORF">FHR21_000633</name>
</gene>
<dbReference type="InterPro" id="IPR036271">
    <property type="entry name" value="Tet_transcr_reg_TetR-rel_C_sf"/>
</dbReference>
<dbReference type="Pfam" id="PF00440">
    <property type="entry name" value="TetR_N"/>
    <property type="match status" value="2"/>
</dbReference>
<evidence type="ECO:0000256" key="4">
    <source>
        <dbReference type="PROSITE-ProRule" id="PRU00335"/>
    </source>
</evidence>
<dbReference type="InterPro" id="IPR009057">
    <property type="entry name" value="Homeodomain-like_sf"/>
</dbReference>
<feature type="DNA-binding region" description="H-T-H motif" evidence="4">
    <location>
        <begin position="278"/>
        <end position="297"/>
    </location>
</feature>
<dbReference type="Proteomes" id="UP000537161">
    <property type="component" value="Unassembled WGS sequence"/>
</dbReference>
<feature type="region of interest" description="Disordered" evidence="5">
    <location>
        <begin position="1"/>
        <end position="44"/>
    </location>
</feature>
<name>A0A7W9B318_9SPHN</name>
<feature type="domain" description="HTH tetR-type" evidence="6">
    <location>
        <begin position="255"/>
        <end position="315"/>
    </location>
</feature>
<reference evidence="7 8" key="1">
    <citation type="submission" date="2020-08" db="EMBL/GenBank/DDBJ databases">
        <title>Genomic Encyclopedia of Type Strains, Phase IV (KMG-IV): sequencing the most valuable type-strain genomes for metagenomic binning, comparative biology and taxonomic classification.</title>
        <authorList>
            <person name="Goeker M."/>
        </authorList>
    </citation>
    <scope>NUCLEOTIDE SEQUENCE [LARGE SCALE GENOMIC DNA]</scope>
    <source>
        <strain evidence="7 8">DSM 27163</strain>
    </source>
</reference>
<dbReference type="EMBL" id="JACIJH010000001">
    <property type="protein sequence ID" value="MBB5705308.1"/>
    <property type="molecule type" value="Genomic_DNA"/>
</dbReference>
<dbReference type="PANTHER" id="PTHR30055:SF234">
    <property type="entry name" value="HTH-TYPE TRANSCRIPTIONAL REGULATOR BETI"/>
    <property type="match status" value="1"/>
</dbReference>
<keyword evidence="3" id="KW-0804">Transcription</keyword>
<evidence type="ECO:0000256" key="1">
    <source>
        <dbReference type="ARBA" id="ARBA00023015"/>
    </source>
</evidence>
<comment type="caution">
    <text evidence="7">The sequence shown here is derived from an EMBL/GenBank/DDBJ whole genome shotgun (WGS) entry which is preliminary data.</text>
</comment>
<dbReference type="PANTHER" id="PTHR30055">
    <property type="entry name" value="HTH-TYPE TRANSCRIPTIONAL REGULATOR RUTR"/>
    <property type="match status" value="1"/>
</dbReference>
<protein>
    <submittedName>
        <fullName evidence="7">AcrR family transcriptional regulator</fullName>
    </submittedName>
</protein>
<dbReference type="AlphaFoldDB" id="A0A7W9B318"/>
<dbReference type="InterPro" id="IPR001647">
    <property type="entry name" value="HTH_TetR"/>
</dbReference>
<evidence type="ECO:0000259" key="6">
    <source>
        <dbReference type="PROSITE" id="PS50977"/>
    </source>
</evidence>
<dbReference type="GO" id="GO:0003700">
    <property type="term" value="F:DNA-binding transcription factor activity"/>
    <property type="evidence" value="ECO:0007669"/>
    <property type="project" value="TreeGrafter"/>
</dbReference>
<dbReference type="InterPro" id="IPR041490">
    <property type="entry name" value="KstR2_TetR_C"/>
</dbReference>
<sequence>MNITGVSRPKPTKTAAPNSTSPADGRGAPRKPRGRPSTKARKREELIDGATALFNARGISATSLTDVADVLDLSRATVYYYVSDRTELVFQCYMRACELAAEDLAQASLAANGFARVATYIRRALTPDRPPVAVMTEINSLTPDIASLIRKANDRNVTALVGFIAQGIDDGSIRRCDPIVVAQAIIGMLAWSQLLPQWSDQGSGPKLRHRAMESMIDLLTSGLAADRAMQFECPVSAEQFQPKIENIFDRKESANFKVAQLLATASALFNRNGIEATSLDEIAAAMGLTKGAVYHYLDDKADLVEHCYERSFELYDRFVDAAHAHGGNGLEAAMINAHLNIQAQAGTLSPLMPQPGFEGMPKTIRDRLHRRASSQNSAVARALAMGAAEGVARECDAPLVTHMCAGAFGWLPKWLPVVGGPDPFDIADAICDLLLRGLTPEPAD</sequence>
<evidence type="ECO:0000256" key="5">
    <source>
        <dbReference type="SAM" id="MobiDB-lite"/>
    </source>
</evidence>
<dbReference type="SUPFAM" id="SSF48498">
    <property type="entry name" value="Tetracyclin repressor-like, C-terminal domain"/>
    <property type="match status" value="2"/>
</dbReference>
<dbReference type="Gene3D" id="1.10.357.10">
    <property type="entry name" value="Tetracycline Repressor, domain 2"/>
    <property type="match status" value="2"/>
</dbReference>